<accession>A0AAE9DFU3</accession>
<gene>
    <name evidence="2" type="ORF">L3Y34_002555</name>
</gene>
<reference evidence="2 3" key="1">
    <citation type="submission" date="2022-05" db="EMBL/GenBank/DDBJ databases">
        <title>Chromosome-level reference genomes for two strains of Caenorhabditis briggsae: an improved platform for comparative genomics.</title>
        <authorList>
            <person name="Stevens L."/>
            <person name="Andersen E.C."/>
        </authorList>
    </citation>
    <scope>NUCLEOTIDE SEQUENCE [LARGE SCALE GENOMIC DNA]</scope>
    <source>
        <strain evidence="2">QX1410_ONT</strain>
        <tissue evidence="2">Whole-organism</tissue>
    </source>
</reference>
<dbReference type="AlphaFoldDB" id="A0AAE9DFU3"/>
<dbReference type="EMBL" id="CP090893">
    <property type="protein sequence ID" value="ULU03052.1"/>
    <property type="molecule type" value="Genomic_DNA"/>
</dbReference>
<name>A0AAE9DFU3_CAEBR</name>
<evidence type="ECO:0000313" key="3">
    <source>
        <dbReference type="Proteomes" id="UP000827892"/>
    </source>
</evidence>
<feature type="region of interest" description="Disordered" evidence="1">
    <location>
        <begin position="30"/>
        <end position="122"/>
    </location>
</feature>
<evidence type="ECO:0000313" key="2">
    <source>
        <dbReference type="EMBL" id="ULU03052.1"/>
    </source>
</evidence>
<organism evidence="2 3">
    <name type="scientific">Caenorhabditis briggsae</name>
    <dbReference type="NCBI Taxonomy" id="6238"/>
    <lineage>
        <taxon>Eukaryota</taxon>
        <taxon>Metazoa</taxon>
        <taxon>Ecdysozoa</taxon>
        <taxon>Nematoda</taxon>
        <taxon>Chromadorea</taxon>
        <taxon>Rhabditida</taxon>
        <taxon>Rhabditina</taxon>
        <taxon>Rhabditomorpha</taxon>
        <taxon>Rhabditoidea</taxon>
        <taxon>Rhabditidae</taxon>
        <taxon>Peloderinae</taxon>
        <taxon>Caenorhabditis</taxon>
    </lineage>
</organism>
<feature type="compositionally biased region" description="Low complexity" evidence="1">
    <location>
        <begin position="105"/>
        <end position="122"/>
    </location>
</feature>
<protein>
    <submittedName>
        <fullName evidence="2">Uncharacterized protein</fullName>
    </submittedName>
</protein>
<feature type="compositionally biased region" description="Low complexity" evidence="1">
    <location>
        <begin position="54"/>
        <end position="78"/>
    </location>
</feature>
<proteinExistence type="predicted"/>
<evidence type="ECO:0000256" key="1">
    <source>
        <dbReference type="SAM" id="MobiDB-lite"/>
    </source>
</evidence>
<dbReference type="Proteomes" id="UP000827892">
    <property type="component" value="Chromosome III"/>
</dbReference>
<sequence>MAAKQRLTKGRQTARGLKLQAICSALGVPRIDPSRMSASPRMNPFRIVKGCAPGSVRKTVSSTTTSSGTPSGASGRPGFYSSNLRSASRGPSGAGIGIPEDPSHGTSSSSSGTTSSGAPRRN</sequence>